<reference evidence="11 12" key="1">
    <citation type="submission" date="2016-10" db="EMBL/GenBank/DDBJ databases">
        <authorList>
            <person name="de Groot N.N."/>
        </authorList>
    </citation>
    <scope>NUCLEOTIDE SEQUENCE [LARGE SCALE GENOMIC DNA]</scope>
    <source>
        <strain evidence="11 12">JCM 18415</strain>
    </source>
</reference>
<accession>A0A1I6BJM0</accession>
<keyword evidence="4" id="KW-0698">rRNA processing</keyword>
<dbReference type="InterPro" id="IPR006224">
    <property type="entry name" value="PsdUridine_synth_RluA-like_CS"/>
</dbReference>
<comment type="catalytic activity">
    <reaction evidence="1">
        <text>uridine(955/2504/2580) in 23S rRNA = pseudouridine(955/2504/2580) in 23S rRNA</text>
        <dbReference type="Rhea" id="RHEA:42528"/>
        <dbReference type="Rhea" id="RHEA-COMP:10099"/>
        <dbReference type="Rhea" id="RHEA-COMP:10100"/>
        <dbReference type="ChEBI" id="CHEBI:65314"/>
        <dbReference type="ChEBI" id="CHEBI:65315"/>
        <dbReference type="EC" id="5.4.99.24"/>
    </reaction>
</comment>
<evidence type="ECO:0000313" key="12">
    <source>
        <dbReference type="Proteomes" id="UP000242815"/>
    </source>
</evidence>
<dbReference type="SUPFAM" id="SSF55120">
    <property type="entry name" value="Pseudouridine synthase"/>
    <property type="match status" value="1"/>
</dbReference>
<dbReference type="SMART" id="SM00363">
    <property type="entry name" value="S4"/>
    <property type="match status" value="1"/>
</dbReference>
<dbReference type="Pfam" id="PF00849">
    <property type="entry name" value="PseudoU_synth_2"/>
    <property type="match status" value="1"/>
</dbReference>
<feature type="active site" evidence="7">
    <location>
        <position position="156"/>
    </location>
</feature>
<dbReference type="SUPFAM" id="SSF55174">
    <property type="entry name" value="Alpha-L RNA-binding motif"/>
    <property type="match status" value="1"/>
</dbReference>
<dbReference type="Proteomes" id="UP000242815">
    <property type="component" value="Unassembled WGS sequence"/>
</dbReference>
<dbReference type="GO" id="GO:0000455">
    <property type="term" value="P:enzyme-directed rRNA pseudouridine synthesis"/>
    <property type="evidence" value="ECO:0007669"/>
    <property type="project" value="TreeGrafter"/>
</dbReference>
<comment type="function">
    <text evidence="2">Responsible for synthesis of pseudouridine from uracil at positions 955, 2504 and 2580 in 23S ribosomal RNA.</text>
</comment>
<evidence type="ECO:0000256" key="1">
    <source>
        <dbReference type="ARBA" id="ARBA00000381"/>
    </source>
</evidence>
<organism evidence="11 12">
    <name type="scientific">Halopseudomonas formosensis</name>
    <dbReference type="NCBI Taxonomy" id="1002526"/>
    <lineage>
        <taxon>Bacteria</taxon>
        <taxon>Pseudomonadati</taxon>
        <taxon>Pseudomonadota</taxon>
        <taxon>Gammaproteobacteria</taxon>
        <taxon>Pseudomonadales</taxon>
        <taxon>Pseudomonadaceae</taxon>
        <taxon>Halopseudomonas</taxon>
    </lineage>
</organism>
<evidence type="ECO:0000256" key="2">
    <source>
        <dbReference type="ARBA" id="ARBA00002876"/>
    </source>
</evidence>
<comment type="catalytic activity">
    <reaction evidence="9">
        <text>a uridine in RNA = a pseudouridine in RNA</text>
        <dbReference type="Rhea" id="RHEA:48348"/>
        <dbReference type="Rhea" id="RHEA-COMP:12068"/>
        <dbReference type="Rhea" id="RHEA-COMP:12069"/>
        <dbReference type="ChEBI" id="CHEBI:65314"/>
        <dbReference type="ChEBI" id="CHEBI:65315"/>
    </reaction>
</comment>
<dbReference type="Gene3D" id="3.30.2350.10">
    <property type="entry name" value="Pseudouridine synthase"/>
    <property type="match status" value="1"/>
</dbReference>
<gene>
    <name evidence="11" type="ORF">SAMN05216578_104180</name>
</gene>
<evidence type="ECO:0000256" key="6">
    <source>
        <dbReference type="ARBA" id="ARBA00023235"/>
    </source>
</evidence>
<dbReference type="PROSITE" id="PS01129">
    <property type="entry name" value="PSI_RLU"/>
    <property type="match status" value="1"/>
</dbReference>
<dbReference type="STRING" id="1002526.SAMN05216578_104180"/>
<evidence type="ECO:0000256" key="5">
    <source>
        <dbReference type="ARBA" id="ARBA00022884"/>
    </source>
</evidence>
<comment type="similarity">
    <text evidence="3 9">Belongs to the pseudouridine synthase RluA family.</text>
</comment>
<sequence length="332" mass="36781">MKKMYHAPMNTDACVISSSVQTDQISDDQAGQRIDNYLLTRLKGAPRTLIYRILRKGEVRVNKGRVKPEYRLQAGDLVRIPPVRLPEADAPALVGQGILNALQEGILYEDKGLIVVNKPAGLAVHGGSGLQFGVIEAMRQLLPAEAQLLELVHRLDRDTSGCLMIARRRSMLRHLHAALRGEGKGVDKRYLALVRGRWPSHLKKVHAPLLKNNLRSGERMVEVNPEGKESLTEFRVVQRFGDVATLVEARPITGRTHQIRVHARHAGHPIAGDPKYGDDDFSRMIRDMGGKRLFLHAASLECELPGGERLSVRAEPGEVWDRTLQGLSGGGQ</sequence>
<evidence type="ECO:0000256" key="3">
    <source>
        <dbReference type="ARBA" id="ARBA00010876"/>
    </source>
</evidence>
<dbReference type="CDD" id="cd00165">
    <property type="entry name" value="S4"/>
    <property type="match status" value="1"/>
</dbReference>
<dbReference type="EMBL" id="FOYD01000004">
    <property type="protein sequence ID" value="SFQ81122.1"/>
    <property type="molecule type" value="Genomic_DNA"/>
</dbReference>
<dbReference type="EC" id="5.4.99.-" evidence="9"/>
<dbReference type="CDD" id="cd02869">
    <property type="entry name" value="PseudoU_synth_RluA_like"/>
    <property type="match status" value="1"/>
</dbReference>
<dbReference type="InterPro" id="IPR020103">
    <property type="entry name" value="PsdUridine_synth_cat_dom_sf"/>
</dbReference>
<dbReference type="Gene3D" id="3.10.290.10">
    <property type="entry name" value="RNA-binding S4 domain"/>
    <property type="match status" value="1"/>
</dbReference>
<evidence type="ECO:0000256" key="9">
    <source>
        <dbReference type="RuleBase" id="RU362028"/>
    </source>
</evidence>
<dbReference type="AlphaFoldDB" id="A0A1I6BJM0"/>
<dbReference type="Pfam" id="PF01479">
    <property type="entry name" value="S4"/>
    <property type="match status" value="1"/>
</dbReference>
<name>A0A1I6BJM0_9GAMM</name>
<dbReference type="InterPro" id="IPR006225">
    <property type="entry name" value="PsdUridine_synth_RluC/D"/>
</dbReference>
<dbReference type="InterPro" id="IPR036986">
    <property type="entry name" value="S4_RNA-bd_sf"/>
</dbReference>
<dbReference type="InterPro" id="IPR006145">
    <property type="entry name" value="PsdUridine_synth_RsuA/RluA"/>
</dbReference>
<dbReference type="NCBIfam" id="NF008249">
    <property type="entry name" value="PRK11025.1"/>
    <property type="match status" value="1"/>
</dbReference>
<proteinExistence type="inferred from homology"/>
<evidence type="ECO:0000313" key="11">
    <source>
        <dbReference type="EMBL" id="SFQ81122.1"/>
    </source>
</evidence>
<dbReference type="NCBIfam" id="TIGR00005">
    <property type="entry name" value="rluA_subfam"/>
    <property type="match status" value="1"/>
</dbReference>
<evidence type="ECO:0000256" key="4">
    <source>
        <dbReference type="ARBA" id="ARBA00022552"/>
    </source>
</evidence>
<dbReference type="InterPro" id="IPR050188">
    <property type="entry name" value="RluA_PseudoU_synthase"/>
</dbReference>
<dbReference type="PANTHER" id="PTHR21600">
    <property type="entry name" value="MITOCHONDRIAL RNA PSEUDOURIDINE SYNTHASE"/>
    <property type="match status" value="1"/>
</dbReference>
<feature type="domain" description="RNA-binding S4" evidence="10">
    <location>
        <begin position="32"/>
        <end position="91"/>
    </location>
</feature>
<protein>
    <recommendedName>
        <fullName evidence="9">Pseudouridine synthase</fullName>
        <ecNumber evidence="9">5.4.99.-</ecNumber>
    </recommendedName>
</protein>
<dbReference type="PANTHER" id="PTHR21600:SF92">
    <property type="entry name" value="RIBOSOMAL LARGE SUBUNIT PSEUDOURIDINE SYNTHASE C"/>
    <property type="match status" value="1"/>
</dbReference>
<evidence type="ECO:0000256" key="8">
    <source>
        <dbReference type="PROSITE-ProRule" id="PRU00182"/>
    </source>
</evidence>
<dbReference type="GO" id="GO:0160141">
    <property type="term" value="F:23S rRNA pseudouridine(955/2504/2580) synthase activity"/>
    <property type="evidence" value="ECO:0007669"/>
    <property type="project" value="UniProtKB-EC"/>
</dbReference>
<dbReference type="GO" id="GO:0003723">
    <property type="term" value="F:RNA binding"/>
    <property type="evidence" value="ECO:0007669"/>
    <property type="project" value="UniProtKB-KW"/>
</dbReference>
<dbReference type="PROSITE" id="PS50889">
    <property type="entry name" value="S4"/>
    <property type="match status" value="1"/>
</dbReference>
<dbReference type="InterPro" id="IPR002942">
    <property type="entry name" value="S4_RNA-bd"/>
</dbReference>
<evidence type="ECO:0000259" key="10">
    <source>
        <dbReference type="SMART" id="SM00363"/>
    </source>
</evidence>
<keyword evidence="5 8" id="KW-0694">RNA-binding</keyword>
<evidence type="ECO:0000256" key="7">
    <source>
        <dbReference type="PIRSR" id="PIRSR606225-1"/>
    </source>
</evidence>
<keyword evidence="6 9" id="KW-0413">Isomerase</keyword>